<reference evidence="4 5" key="1">
    <citation type="submission" date="2015-08" db="EMBL/GenBank/DDBJ databases">
        <authorList>
            <person name="Babu N.S."/>
            <person name="Beckwith C.J."/>
            <person name="Beseler K.G."/>
            <person name="Brison A."/>
            <person name="Carone J.V."/>
            <person name="Caskin T.P."/>
            <person name="Diamond M."/>
            <person name="Durham M.E."/>
            <person name="Foxe J.M."/>
            <person name="Go M."/>
            <person name="Henderson B.A."/>
            <person name="Jones I.B."/>
            <person name="McGettigan J.A."/>
            <person name="Micheletti S.J."/>
            <person name="Nasrallah M.E."/>
            <person name="Ortiz D."/>
            <person name="Piller C.R."/>
            <person name="Privatt S.R."/>
            <person name="Schneider S.L."/>
            <person name="Sharp S."/>
            <person name="Smith T.C."/>
            <person name="Stanton J.D."/>
            <person name="Ullery H.E."/>
            <person name="Wilson R.J."/>
            <person name="Serrano M.G."/>
            <person name="Buck G."/>
            <person name="Lee V."/>
            <person name="Wang Y."/>
            <person name="Carvalho R."/>
            <person name="Voegtly L."/>
            <person name="Shi R."/>
            <person name="Duckworth R."/>
            <person name="Johnson A."/>
            <person name="Loviza R."/>
            <person name="Walstead R."/>
            <person name="Shah Z."/>
            <person name="Kiflezghi M."/>
            <person name="Wade K."/>
            <person name="Ball S.L."/>
            <person name="Bradley K.W."/>
            <person name="Asai D.J."/>
            <person name="Bowman C.A."/>
            <person name="Russell D.A."/>
            <person name="Pope W.H."/>
            <person name="Jacobs-Sera D."/>
            <person name="Hendrix R.W."/>
            <person name="Hatfull G.F."/>
        </authorList>
    </citation>
    <scope>NUCLEOTIDE SEQUENCE [LARGE SCALE GENOMIC DNA]</scope>
    <source>
        <strain evidence="4 5">DSM 27648</strain>
    </source>
</reference>
<dbReference type="Pfam" id="PF10728">
    <property type="entry name" value="DUF2520"/>
    <property type="match status" value="1"/>
</dbReference>
<proteinExistence type="predicted"/>
<dbReference type="EMBL" id="CP012333">
    <property type="protein sequence ID" value="AKU96070.1"/>
    <property type="molecule type" value="Genomic_DNA"/>
</dbReference>
<feature type="compositionally biased region" description="Basic residues" evidence="1">
    <location>
        <begin position="278"/>
        <end position="294"/>
    </location>
</feature>
<dbReference type="InterPro" id="IPR036291">
    <property type="entry name" value="NAD(P)-bd_dom_sf"/>
</dbReference>
<dbReference type="InterPro" id="IPR019665">
    <property type="entry name" value="OxRdtase/DH_put_Rossmann_dom"/>
</dbReference>
<dbReference type="RefSeq" id="WP_146647415.1">
    <property type="nucleotide sequence ID" value="NZ_CP012333.1"/>
</dbReference>
<dbReference type="SUPFAM" id="SSF48179">
    <property type="entry name" value="6-phosphogluconate dehydrogenase C-terminal domain-like"/>
    <property type="match status" value="1"/>
</dbReference>
<evidence type="ECO:0000259" key="2">
    <source>
        <dbReference type="Pfam" id="PF10727"/>
    </source>
</evidence>
<keyword evidence="5" id="KW-1185">Reference proteome</keyword>
<dbReference type="SUPFAM" id="SSF51735">
    <property type="entry name" value="NAD(P)-binding Rossmann-fold domains"/>
    <property type="match status" value="1"/>
</dbReference>
<dbReference type="InterPro" id="IPR037108">
    <property type="entry name" value="TM1727-like_C_sf"/>
</dbReference>
<evidence type="ECO:0000259" key="3">
    <source>
        <dbReference type="Pfam" id="PF10728"/>
    </source>
</evidence>
<protein>
    <submittedName>
        <fullName evidence="4">Ketopantoate reductase PanG</fullName>
    </submittedName>
</protein>
<feature type="domain" description="DUF2520" evidence="3">
    <location>
        <begin position="121"/>
        <end position="227"/>
    </location>
</feature>
<dbReference type="KEGG" id="llu:AKJ09_02734"/>
<dbReference type="InterPro" id="IPR018931">
    <property type="entry name" value="DUF2520"/>
</dbReference>
<sequence>MKVFVLGAGKVGRALAQGLREKKVDVTLRPARKGLPKARIDADVLVLAVRDRELGPLAEKLAASGLVSRKTVVLHNAGALPADALAPLRPVTAGVAQMHPMISFASRTFFPTLTRGQVHAKGDPKAEKAARSLAKLLGMTPRTFAKLDTIGYHAAAGLVANGAAALAAIGEELLVVAGVPREEAPKMLGPLLRSVAENVEKLGFPDALTGPVRRGDAGAIERQIGLLRERLPEALPLFIASAWAQLPLARTLADAPASNFDAMETVLTRAGSAVAPTTKRRPAHGRAQSRRSAR</sequence>
<dbReference type="AlphaFoldDB" id="A0A0K1PRA1"/>
<dbReference type="OrthoDB" id="8650434at2"/>
<gene>
    <name evidence="4" type="ORF">AKJ09_02734</name>
</gene>
<feature type="region of interest" description="Disordered" evidence="1">
    <location>
        <begin position="271"/>
        <end position="294"/>
    </location>
</feature>
<dbReference type="STRING" id="1391654.AKJ09_02734"/>
<accession>A0A0K1PRA1</accession>
<evidence type="ECO:0000313" key="4">
    <source>
        <dbReference type="EMBL" id="AKU96070.1"/>
    </source>
</evidence>
<feature type="domain" description="Putative oxidoreductase/dehydrogenase Rossmann-like" evidence="2">
    <location>
        <begin position="39"/>
        <end position="93"/>
    </location>
</feature>
<dbReference type="PANTHER" id="PTHR40459">
    <property type="entry name" value="CONSERVED HYPOTHETICAL ALANINE AND LEUCINE RICH PROTEIN"/>
    <property type="match status" value="1"/>
</dbReference>
<dbReference type="Pfam" id="PF10727">
    <property type="entry name" value="Rossmann-like"/>
    <property type="match status" value="1"/>
</dbReference>
<dbReference type="Gene3D" id="1.10.1040.20">
    <property type="entry name" value="ProC-like, C-terminal domain"/>
    <property type="match status" value="1"/>
</dbReference>
<evidence type="ECO:0000313" key="5">
    <source>
        <dbReference type="Proteomes" id="UP000064967"/>
    </source>
</evidence>
<evidence type="ECO:0000256" key="1">
    <source>
        <dbReference type="SAM" id="MobiDB-lite"/>
    </source>
</evidence>
<dbReference type="Gene3D" id="3.40.50.720">
    <property type="entry name" value="NAD(P)-binding Rossmann-like Domain"/>
    <property type="match status" value="1"/>
</dbReference>
<organism evidence="4 5">
    <name type="scientific">Labilithrix luteola</name>
    <dbReference type="NCBI Taxonomy" id="1391654"/>
    <lineage>
        <taxon>Bacteria</taxon>
        <taxon>Pseudomonadati</taxon>
        <taxon>Myxococcota</taxon>
        <taxon>Polyangia</taxon>
        <taxon>Polyangiales</taxon>
        <taxon>Labilitrichaceae</taxon>
        <taxon>Labilithrix</taxon>
    </lineage>
</organism>
<dbReference type="InterPro" id="IPR008927">
    <property type="entry name" value="6-PGluconate_DH-like_C_sf"/>
</dbReference>
<dbReference type="Proteomes" id="UP000064967">
    <property type="component" value="Chromosome"/>
</dbReference>
<dbReference type="PANTHER" id="PTHR40459:SF1">
    <property type="entry name" value="CONSERVED HYPOTHETICAL ALANINE AND LEUCINE RICH PROTEIN"/>
    <property type="match status" value="1"/>
</dbReference>
<name>A0A0K1PRA1_9BACT</name>